<dbReference type="PANTHER" id="PTHR12546:SF32">
    <property type="entry name" value="OTOFERLIN"/>
    <property type="match status" value="1"/>
</dbReference>
<name>A0ABQ9U544_SAGOE</name>
<evidence type="ECO:0000256" key="3">
    <source>
        <dbReference type="ARBA" id="ARBA00022737"/>
    </source>
</evidence>
<reference evidence="6 7" key="1">
    <citation type="submission" date="2023-05" db="EMBL/GenBank/DDBJ databases">
        <title>B98-5 Cell Line De Novo Hybrid Assembly: An Optical Mapping Approach.</title>
        <authorList>
            <person name="Kananen K."/>
            <person name="Auerbach J.A."/>
            <person name="Kautto E."/>
            <person name="Blachly J.S."/>
        </authorList>
    </citation>
    <scope>NUCLEOTIDE SEQUENCE [LARGE SCALE GENOMIC DNA]</scope>
    <source>
        <strain evidence="6">B95-8</strain>
        <tissue evidence="6">Cell line</tissue>
    </source>
</reference>
<evidence type="ECO:0000256" key="4">
    <source>
        <dbReference type="ARBA" id="ARBA00022989"/>
    </source>
</evidence>
<dbReference type="PANTHER" id="PTHR12546">
    <property type="entry name" value="FER-1-LIKE"/>
    <property type="match status" value="1"/>
</dbReference>
<keyword evidence="5" id="KW-0472">Membrane</keyword>
<keyword evidence="2" id="KW-0812">Transmembrane</keyword>
<dbReference type="EMBL" id="JASSZA010000015">
    <property type="protein sequence ID" value="KAK2092187.1"/>
    <property type="molecule type" value="Genomic_DNA"/>
</dbReference>
<evidence type="ECO:0000313" key="7">
    <source>
        <dbReference type="Proteomes" id="UP001266305"/>
    </source>
</evidence>
<accession>A0ABQ9U544</accession>
<evidence type="ECO:0000256" key="5">
    <source>
        <dbReference type="ARBA" id="ARBA00023136"/>
    </source>
</evidence>
<comment type="caution">
    <text evidence="6">The sequence shown here is derived from an EMBL/GenBank/DDBJ whole genome shotgun (WGS) entry which is preliminary data.</text>
</comment>
<proteinExistence type="predicted"/>
<keyword evidence="7" id="KW-1185">Reference proteome</keyword>
<evidence type="ECO:0000256" key="1">
    <source>
        <dbReference type="ARBA" id="ARBA00004370"/>
    </source>
</evidence>
<dbReference type="Proteomes" id="UP001266305">
    <property type="component" value="Unassembled WGS sequence"/>
</dbReference>
<comment type="subcellular location">
    <subcellularLocation>
        <location evidence="1">Membrane</location>
    </subcellularLocation>
</comment>
<evidence type="ECO:0000313" key="6">
    <source>
        <dbReference type="EMBL" id="KAK2092187.1"/>
    </source>
</evidence>
<organism evidence="6 7">
    <name type="scientific">Saguinus oedipus</name>
    <name type="common">Cotton-top tamarin</name>
    <name type="synonym">Oedipomidas oedipus</name>
    <dbReference type="NCBI Taxonomy" id="9490"/>
    <lineage>
        <taxon>Eukaryota</taxon>
        <taxon>Metazoa</taxon>
        <taxon>Chordata</taxon>
        <taxon>Craniata</taxon>
        <taxon>Vertebrata</taxon>
        <taxon>Euteleostomi</taxon>
        <taxon>Mammalia</taxon>
        <taxon>Eutheria</taxon>
        <taxon>Euarchontoglires</taxon>
        <taxon>Primates</taxon>
        <taxon>Haplorrhini</taxon>
        <taxon>Platyrrhini</taxon>
        <taxon>Cebidae</taxon>
        <taxon>Callitrichinae</taxon>
        <taxon>Saguinus</taxon>
    </lineage>
</organism>
<keyword evidence="3" id="KW-0677">Repeat</keyword>
<gene>
    <name evidence="6" type="ORF">P7K49_028715</name>
</gene>
<protein>
    <submittedName>
        <fullName evidence="6">Uncharacterized protein</fullName>
    </submittedName>
</protein>
<keyword evidence="4" id="KW-1133">Transmembrane helix</keyword>
<sequence length="102" mass="11570">MRAAEPPAPTGQKKPTEEHVALSALRHWEDIPRAGCRLVPEHVETRPLLNPDKPGIEQREKAWEICHNSLPQGRLELWVDMFPMDMPAPGTPLDISPRKPKK</sequence>
<evidence type="ECO:0000256" key="2">
    <source>
        <dbReference type="ARBA" id="ARBA00022692"/>
    </source>
</evidence>
<dbReference type="InterPro" id="IPR037721">
    <property type="entry name" value="Ferlin"/>
</dbReference>